<dbReference type="PROSITE" id="PS00818">
    <property type="entry name" value="DPS_1"/>
    <property type="match status" value="1"/>
</dbReference>
<reference evidence="4 5" key="1">
    <citation type="journal article" date="2021" name="Sci. Rep.">
        <title>The distribution of antibiotic resistance genes in chicken gut microbiota commensals.</title>
        <authorList>
            <person name="Juricova H."/>
            <person name="Matiasovicova J."/>
            <person name="Kubasova T."/>
            <person name="Cejkova D."/>
            <person name="Rychlik I."/>
        </authorList>
    </citation>
    <scope>NUCLEOTIDE SEQUENCE [LARGE SCALE GENOMIC DNA]</scope>
    <source>
        <strain evidence="4 5">An562</strain>
    </source>
</reference>
<dbReference type="InterPro" id="IPR012347">
    <property type="entry name" value="Ferritin-like"/>
</dbReference>
<dbReference type="PANTHER" id="PTHR42932:SF1">
    <property type="entry name" value="GENERAL STRESS PROTEIN 20U"/>
    <property type="match status" value="1"/>
</dbReference>
<dbReference type="EMBL" id="JACJKX010000008">
    <property type="protein sequence ID" value="MBM6928747.1"/>
    <property type="molecule type" value="Genomic_DNA"/>
</dbReference>
<organism evidence="4 5">
    <name type="scientific">Parasutterella secunda</name>
    <dbReference type="NCBI Taxonomy" id="626947"/>
    <lineage>
        <taxon>Bacteria</taxon>
        <taxon>Pseudomonadati</taxon>
        <taxon>Pseudomonadota</taxon>
        <taxon>Betaproteobacteria</taxon>
        <taxon>Burkholderiales</taxon>
        <taxon>Sutterellaceae</taxon>
        <taxon>Parasutterella</taxon>
    </lineage>
</organism>
<dbReference type="PRINTS" id="PR01346">
    <property type="entry name" value="HELNAPAPROT"/>
</dbReference>
<proteinExistence type="inferred from homology"/>
<name>A0ABS2GVJ6_9BURK</name>
<evidence type="ECO:0000313" key="4">
    <source>
        <dbReference type="EMBL" id="MBM6928747.1"/>
    </source>
</evidence>
<dbReference type="SUPFAM" id="SSF47240">
    <property type="entry name" value="Ferritin-like"/>
    <property type="match status" value="1"/>
</dbReference>
<protein>
    <submittedName>
        <fullName evidence="4">DNA starvation/stationary phase protection protein</fullName>
    </submittedName>
</protein>
<dbReference type="InterPro" id="IPR009078">
    <property type="entry name" value="Ferritin-like_SF"/>
</dbReference>
<dbReference type="Gene3D" id="1.20.1260.10">
    <property type="match status" value="1"/>
</dbReference>
<gene>
    <name evidence="4" type="ORF">H5985_05620</name>
</gene>
<dbReference type="RefSeq" id="WP_205050335.1">
    <property type="nucleotide sequence ID" value="NZ_JACJKX010000008.1"/>
</dbReference>
<evidence type="ECO:0000256" key="2">
    <source>
        <dbReference type="RuleBase" id="RU003875"/>
    </source>
</evidence>
<evidence type="ECO:0000313" key="5">
    <source>
        <dbReference type="Proteomes" id="UP000777002"/>
    </source>
</evidence>
<dbReference type="InterPro" id="IPR008331">
    <property type="entry name" value="Ferritin_DPS_dom"/>
</dbReference>
<comment type="similarity">
    <text evidence="1 2">Belongs to the Dps family.</text>
</comment>
<keyword evidence="5" id="KW-1185">Reference proteome</keyword>
<dbReference type="PANTHER" id="PTHR42932">
    <property type="entry name" value="GENERAL STRESS PROTEIN 20U"/>
    <property type="match status" value="1"/>
</dbReference>
<evidence type="ECO:0000256" key="1">
    <source>
        <dbReference type="ARBA" id="ARBA00009497"/>
    </source>
</evidence>
<dbReference type="Pfam" id="PF00210">
    <property type="entry name" value="Ferritin"/>
    <property type="match status" value="1"/>
</dbReference>
<accession>A0ABS2GVJ6</accession>
<comment type="caution">
    <text evidence="4">The sequence shown here is derived from an EMBL/GenBank/DDBJ whole genome shotgun (WGS) entry which is preliminary data.</text>
</comment>
<dbReference type="PIRSF" id="PIRSF005900">
    <property type="entry name" value="Dps"/>
    <property type="match status" value="1"/>
</dbReference>
<dbReference type="InterPro" id="IPR023188">
    <property type="entry name" value="DPS_DNA-bd_CS"/>
</dbReference>
<dbReference type="InterPro" id="IPR002177">
    <property type="entry name" value="DPS_DNA-bd"/>
</dbReference>
<feature type="domain" description="Ferritin/DPS" evidence="3">
    <location>
        <begin position="5"/>
        <end position="143"/>
    </location>
</feature>
<evidence type="ECO:0000259" key="3">
    <source>
        <dbReference type="Pfam" id="PF00210"/>
    </source>
</evidence>
<dbReference type="Proteomes" id="UP000777002">
    <property type="component" value="Unassembled WGS sequence"/>
</dbReference>
<sequence>MTCSKKLNVYLANLAVWNVKLHNLHWNVTGHHFKPLHEYTESLYDDVFEAFDSVAEILKMKEQTPLSTLKDYLEVATIEEVAPRGFSGHEVMDMVESDMKLMNALALEIRNDAAQSDDFEVQSMFEGFVADYSKKLWFIRAMRNRSACGCRKEQ</sequence>
<dbReference type="CDD" id="cd01043">
    <property type="entry name" value="DPS"/>
    <property type="match status" value="1"/>
</dbReference>